<evidence type="ECO:0000256" key="4">
    <source>
        <dbReference type="ARBA" id="ARBA00022737"/>
    </source>
</evidence>
<reference evidence="17" key="1">
    <citation type="submission" date="2012-12" db="EMBL/GenBank/DDBJ databases">
        <authorList>
            <person name="Hellsten U."/>
            <person name="Grimwood J."/>
            <person name="Chapman J.A."/>
            <person name="Shapiro H."/>
            <person name="Aerts A."/>
            <person name="Otillar R.P."/>
            <person name="Terry A.Y."/>
            <person name="Boore J.L."/>
            <person name="Simakov O."/>
            <person name="Marletaz F."/>
            <person name="Cho S.-J."/>
            <person name="Edsinger-Gonzales E."/>
            <person name="Havlak P."/>
            <person name="Kuo D.-H."/>
            <person name="Larsson T."/>
            <person name="Lv J."/>
            <person name="Arendt D."/>
            <person name="Savage R."/>
            <person name="Osoegawa K."/>
            <person name="de Jong P."/>
            <person name="Lindberg D.R."/>
            <person name="Seaver E.C."/>
            <person name="Weisblat D.A."/>
            <person name="Putnam N.H."/>
            <person name="Grigoriev I.V."/>
            <person name="Rokhsar D.S."/>
        </authorList>
    </citation>
    <scope>NUCLEOTIDE SEQUENCE</scope>
    <source>
        <strain evidence="17">I ESC-2004</strain>
    </source>
</reference>
<dbReference type="InterPro" id="IPR034078">
    <property type="entry name" value="NFX1_fam"/>
</dbReference>
<dbReference type="PANTHER" id="PTHR12360">
    <property type="entry name" value="NUCLEAR TRANSCRIPTION FACTOR, X-BOX BINDING 1 NFX1"/>
    <property type="match status" value="1"/>
</dbReference>
<keyword evidence="3" id="KW-0479">Metal-binding</keyword>
<feature type="region of interest" description="Disordered" evidence="11">
    <location>
        <begin position="170"/>
        <end position="215"/>
    </location>
</feature>
<proteinExistence type="inferred from homology"/>
<feature type="domain" description="PHD-type" evidence="12">
    <location>
        <begin position="229"/>
        <end position="288"/>
    </location>
</feature>
<dbReference type="EMBL" id="AMQN01014888">
    <property type="status" value="NOT_ANNOTATED_CDS"/>
    <property type="molecule type" value="Genomic_DNA"/>
</dbReference>
<evidence type="ECO:0000256" key="11">
    <source>
        <dbReference type="SAM" id="MobiDB-lite"/>
    </source>
</evidence>
<dbReference type="GO" id="GO:0008270">
    <property type="term" value="F:zinc ion binding"/>
    <property type="evidence" value="ECO:0007669"/>
    <property type="project" value="UniProtKB-KW"/>
</dbReference>
<keyword evidence="4" id="KW-0677">Repeat</keyword>
<name>R7TE85_CAPTE</name>
<keyword evidence="7" id="KW-0805">Transcription regulation</keyword>
<dbReference type="HOGENOM" id="CLU_005714_1_1_1"/>
<evidence type="ECO:0000313" key="17">
    <source>
        <dbReference type="Proteomes" id="UP000014760"/>
    </source>
</evidence>
<dbReference type="Pfam" id="PF01422">
    <property type="entry name" value="zf-NF-X1"/>
    <property type="match status" value="6"/>
</dbReference>
<dbReference type="InterPro" id="IPR000967">
    <property type="entry name" value="Znf_NFX1"/>
</dbReference>
<evidence type="ECO:0000256" key="1">
    <source>
        <dbReference type="ARBA" id="ARBA00004123"/>
    </source>
</evidence>
<dbReference type="PROSITE" id="PS50016">
    <property type="entry name" value="ZF_PHD_2"/>
    <property type="match status" value="1"/>
</dbReference>
<evidence type="ECO:0000313" key="15">
    <source>
        <dbReference type="EMBL" id="ELT89371.1"/>
    </source>
</evidence>
<dbReference type="InterPro" id="IPR001374">
    <property type="entry name" value="R3H_dom"/>
</dbReference>
<evidence type="ECO:0000256" key="6">
    <source>
        <dbReference type="ARBA" id="ARBA00022833"/>
    </source>
</evidence>
<protein>
    <recommendedName>
        <fullName evidence="18">R3H domain-containing protein</fullName>
    </recommendedName>
</protein>
<dbReference type="Pfam" id="PF01424">
    <property type="entry name" value="R3H"/>
    <property type="match status" value="1"/>
</dbReference>
<dbReference type="Proteomes" id="UP000014760">
    <property type="component" value="Unassembled WGS sequence"/>
</dbReference>
<dbReference type="OMA" id="CPHPCDS"/>
<comment type="subcellular location">
    <subcellularLocation>
        <location evidence="1">Nucleus</location>
    </subcellularLocation>
</comment>
<dbReference type="Gene3D" id="3.30.1370.50">
    <property type="entry name" value="R3H-like domain"/>
    <property type="match status" value="1"/>
</dbReference>
<dbReference type="PROSITE" id="PS51061">
    <property type="entry name" value="R3H"/>
    <property type="match status" value="1"/>
</dbReference>
<dbReference type="GO" id="GO:0000122">
    <property type="term" value="P:negative regulation of transcription by RNA polymerase II"/>
    <property type="evidence" value="ECO:0007669"/>
    <property type="project" value="TreeGrafter"/>
</dbReference>
<dbReference type="FunCoup" id="R7TE85">
    <property type="interactions" value="2476"/>
</dbReference>
<accession>R7TE85</accession>
<keyword evidence="6" id="KW-0862">Zinc</keyword>
<evidence type="ECO:0000256" key="3">
    <source>
        <dbReference type="ARBA" id="ARBA00022723"/>
    </source>
</evidence>
<feature type="compositionally biased region" description="Basic and acidic residues" evidence="11">
    <location>
        <begin position="170"/>
        <end position="185"/>
    </location>
</feature>
<keyword evidence="8" id="KW-0804">Transcription</keyword>
<dbReference type="EnsemblMetazoa" id="CapteT154981">
    <property type="protein sequence ID" value="CapteP154981"/>
    <property type="gene ID" value="CapteG154981"/>
</dbReference>
<evidence type="ECO:0000256" key="5">
    <source>
        <dbReference type="ARBA" id="ARBA00022771"/>
    </source>
</evidence>
<feature type="compositionally biased region" description="Basic residues" evidence="11">
    <location>
        <begin position="193"/>
        <end position="205"/>
    </location>
</feature>
<dbReference type="OrthoDB" id="6512771at2759"/>
<dbReference type="SUPFAM" id="SSF82708">
    <property type="entry name" value="R3H domain"/>
    <property type="match status" value="1"/>
</dbReference>
<dbReference type="CDD" id="cd06008">
    <property type="entry name" value="NF-X1-zinc-finger"/>
    <property type="match status" value="4"/>
</dbReference>
<comment type="similarity">
    <text evidence="2">Belongs to the NFX1 family.</text>
</comment>
<keyword evidence="17" id="KW-1185">Reference proteome</keyword>
<feature type="compositionally biased region" description="Low complexity" evidence="11">
    <location>
        <begin position="989"/>
        <end position="1003"/>
    </location>
</feature>
<dbReference type="SUPFAM" id="SSF57850">
    <property type="entry name" value="RING/U-box"/>
    <property type="match status" value="1"/>
</dbReference>
<dbReference type="GO" id="GO:0000981">
    <property type="term" value="F:DNA-binding transcription factor activity, RNA polymerase II-specific"/>
    <property type="evidence" value="ECO:0007669"/>
    <property type="project" value="TreeGrafter"/>
</dbReference>
<evidence type="ECO:0000256" key="8">
    <source>
        <dbReference type="ARBA" id="ARBA00023163"/>
    </source>
</evidence>
<feature type="region of interest" description="Disordered" evidence="11">
    <location>
        <begin position="975"/>
        <end position="1003"/>
    </location>
</feature>
<feature type="domain" description="R3H" evidence="14">
    <location>
        <begin position="859"/>
        <end position="927"/>
    </location>
</feature>
<feature type="domain" description="RING-type" evidence="13">
    <location>
        <begin position="232"/>
        <end position="286"/>
    </location>
</feature>
<evidence type="ECO:0000256" key="7">
    <source>
        <dbReference type="ARBA" id="ARBA00023015"/>
    </source>
</evidence>
<keyword evidence="5 10" id="KW-0863">Zinc-finger</keyword>
<evidence type="ECO:0000256" key="9">
    <source>
        <dbReference type="ARBA" id="ARBA00023242"/>
    </source>
</evidence>
<dbReference type="InterPro" id="IPR001841">
    <property type="entry name" value="Znf_RING"/>
</dbReference>
<dbReference type="SMART" id="SM00438">
    <property type="entry name" value="ZnF_NFX"/>
    <property type="match status" value="9"/>
</dbReference>
<evidence type="ECO:0000259" key="14">
    <source>
        <dbReference type="PROSITE" id="PS51061"/>
    </source>
</evidence>
<dbReference type="CDD" id="cd16696">
    <property type="entry name" value="RING-CH-C4HC3_NFX1"/>
    <property type="match status" value="1"/>
</dbReference>
<dbReference type="GO" id="GO:0005634">
    <property type="term" value="C:nucleus"/>
    <property type="evidence" value="ECO:0007669"/>
    <property type="project" value="UniProtKB-SubCell"/>
</dbReference>
<evidence type="ECO:0000256" key="2">
    <source>
        <dbReference type="ARBA" id="ARBA00007269"/>
    </source>
</evidence>
<gene>
    <name evidence="15" type="ORF">CAPTEDRAFT_154981</name>
</gene>
<evidence type="ECO:0000256" key="10">
    <source>
        <dbReference type="PROSITE-ProRule" id="PRU00175"/>
    </source>
</evidence>
<dbReference type="EMBL" id="KB311399">
    <property type="protein sequence ID" value="ELT89371.1"/>
    <property type="molecule type" value="Genomic_DNA"/>
</dbReference>
<dbReference type="AlphaFoldDB" id="R7TE85"/>
<evidence type="ECO:0000313" key="16">
    <source>
        <dbReference type="EnsemblMetazoa" id="CapteP154981"/>
    </source>
</evidence>
<organism evidence="15">
    <name type="scientific">Capitella teleta</name>
    <name type="common">Polychaete worm</name>
    <dbReference type="NCBI Taxonomy" id="283909"/>
    <lineage>
        <taxon>Eukaryota</taxon>
        <taxon>Metazoa</taxon>
        <taxon>Spiralia</taxon>
        <taxon>Lophotrochozoa</taxon>
        <taxon>Annelida</taxon>
        <taxon>Polychaeta</taxon>
        <taxon>Sedentaria</taxon>
        <taxon>Scolecida</taxon>
        <taxon>Capitellidae</taxon>
        <taxon>Capitella</taxon>
    </lineage>
</organism>
<dbReference type="SMART" id="SM00393">
    <property type="entry name" value="R3H"/>
    <property type="match status" value="1"/>
</dbReference>
<evidence type="ECO:0008006" key="18">
    <source>
        <dbReference type="Google" id="ProtNLM"/>
    </source>
</evidence>
<feature type="region of interest" description="Disordered" evidence="11">
    <location>
        <begin position="56"/>
        <end position="118"/>
    </location>
</feature>
<dbReference type="STRING" id="283909.R7TE85"/>
<dbReference type="PANTHER" id="PTHR12360:SF12">
    <property type="entry name" value="TRANSCRIPTIONAL REPRESSOR NF-X1"/>
    <property type="match status" value="1"/>
</dbReference>
<reference evidence="15 17" key="2">
    <citation type="journal article" date="2013" name="Nature">
        <title>Insights into bilaterian evolution from three spiralian genomes.</title>
        <authorList>
            <person name="Simakov O."/>
            <person name="Marletaz F."/>
            <person name="Cho S.J."/>
            <person name="Edsinger-Gonzales E."/>
            <person name="Havlak P."/>
            <person name="Hellsten U."/>
            <person name="Kuo D.H."/>
            <person name="Larsson T."/>
            <person name="Lv J."/>
            <person name="Arendt D."/>
            <person name="Savage R."/>
            <person name="Osoegawa K."/>
            <person name="de Jong P."/>
            <person name="Grimwood J."/>
            <person name="Chapman J.A."/>
            <person name="Shapiro H."/>
            <person name="Aerts A."/>
            <person name="Otillar R.P."/>
            <person name="Terry A.Y."/>
            <person name="Boore J.L."/>
            <person name="Grigoriev I.V."/>
            <person name="Lindberg D.R."/>
            <person name="Seaver E.C."/>
            <person name="Weisblat D.A."/>
            <person name="Putnam N.H."/>
            <person name="Rokhsar D.S."/>
        </authorList>
    </citation>
    <scope>NUCLEOTIDE SEQUENCE</scope>
    <source>
        <strain evidence="15 17">I ESC-2004</strain>
    </source>
</reference>
<feature type="compositionally biased region" description="Basic residues" evidence="11">
    <location>
        <begin position="90"/>
        <end position="102"/>
    </location>
</feature>
<evidence type="ECO:0000259" key="12">
    <source>
        <dbReference type="PROSITE" id="PS50016"/>
    </source>
</evidence>
<sequence>MSYSRGLLPSYDYQAPVYQGDYYPPQQHNYSADYNQSFAYLSNQTQQRQQYYYNHSARGRRNRGGRAPSYDNQDAAHGGTDADQSVPRTRGGRNQRRTRPTRGRTQEHSYVESVGPPLLEYGATGGTEYGATGGTDFGAVGGTALPKAKKQQRTYGYRKQINKKRISEAEEMKEVAKKKEEDKPKGAPPPARKNNRHGYKNKQRSAKGDDVDNDETQRGQLIEDLSSNSYECMVCCENVWRESAIWSCGVCFHVFHLRCIKKWARSANASDSKADNSGGWRCPSCQNVTAIFPSQYRCFCGKIRDPEYNYHDTPHSCGGVCQKPGPKTCSHRCTLVCHPGPCPPCHANVVQQCQCGRTKKTVRCGQTSLVQCEKVCEKALNCGKHQCKRVCHAGPCDPCEVLIHQDCFCEQESREVLCGSKDSFVLSFGCESVCNRTLKCGQHKCESICHPGECCTCDLLPEIVTTCPCGKTPLNEIGDTQRKSCVDPIPTCSAICDKELLCGPSGAPHRCKLPCHTGPCGACPGITEVTCRCGILNDRLPCTEVLTFTSERPFTCQRKCNKKLSCSRHKCQNRCCVLTEHKCEQICGQPCHNGKCPTCWHVSFDDLTCECGVESLIAPVACGTKPPECRQPCIRPHACDHQVMHNCHAEDRCPPCTVFTKKWCHGRHELREHIACHITELSCGRLCAKELPCKQHSCIKNCHKFDCLANGEKCAQPCQKPRDECGHACGAPCHPDDPCPPSSCRVMVEYRCECGNRIEKMPCNTHPKVNTADSTQFPSLATSFLAMKIASAQDGQSVDISSLKMKNAGKKLECNASCSILERNKQLALALQIRNPDLTGKLNSTQYNAFLKDYAKQHPGFVASVESAFHRLVESAQKSKHPHRSHAFAPMKSMQRRVIHELAEFYGCESLSYDEEPNKNVVATANKGRCWLPNKSLTTLIQSEMHPKAPMPMPHGVSSDQIRSAAVAANQSTKLIGPTKKRPPPPKQAWGVGSGVAPSASGKALAGPVVDYFDMTD</sequence>
<dbReference type="GO" id="GO:0000977">
    <property type="term" value="F:RNA polymerase II transcription regulatory region sequence-specific DNA binding"/>
    <property type="evidence" value="ECO:0007669"/>
    <property type="project" value="TreeGrafter"/>
</dbReference>
<dbReference type="EMBL" id="AMQN01014887">
    <property type="status" value="NOT_ANNOTATED_CDS"/>
    <property type="molecule type" value="Genomic_DNA"/>
</dbReference>
<evidence type="ECO:0000259" key="13">
    <source>
        <dbReference type="PROSITE" id="PS50089"/>
    </source>
</evidence>
<dbReference type="PROSITE" id="PS50089">
    <property type="entry name" value="ZF_RING_2"/>
    <property type="match status" value="1"/>
</dbReference>
<dbReference type="InterPro" id="IPR019787">
    <property type="entry name" value="Znf_PHD-finger"/>
</dbReference>
<reference evidence="16" key="3">
    <citation type="submission" date="2015-06" db="UniProtKB">
        <authorList>
            <consortium name="EnsemblMetazoa"/>
        </authorList>
    </citation>
    <scope>IDENTIFICATION</scope>
</reference>
<keyword evidence="9" id="KW-0539">Nucleus</keyword>
<dbReference type="InterPro" id="IPR036867">
    <property type="entry name" value="R3H_dom_sf"/>
</dbReference>
<dbReference type="SMART" id="SM00184">
    <property type="entry name" value="RING"/>
    <property type="match status" value="1"/>
</dbReference>